<dbReference type="Gene3D" id="1.10.287.130">
    <property type="match status" value="1"/>
</dbReference>
<evidence type="ECO:0000256" key="8">
    <source>
        <dbReference type="ARBA" id="ARBA00022741"/>
    </source>
</evidence>
<dbReference type="Pfam" id="PF00512">
    <property type="entry name" value="HisKA"/>
    <property type="match status" value="1"/>
</dbReference>
<dbReference type="GO" id="GO:0005886">
    <property type="term" value="C:plasma membrane"/>
    <property type="evidence" value="ECO:0007669"/>
    <property type="project" value="UniProtKB-SubCell"/>
</dbReference>
<dbReference type="InterPro" id="IPR033479">
    <property type="entry name" value="dCache_1"/>
</dbReference>
<dbReference type="PANTHER" id="PTHR43065">
    <property type="entry name" value="SENSOR HISTIDINE KINASE"/>
    <property type="match status" value="1"/>
</dbReference>
<evidence type="ECO:0000256" key="6">
    <source>
        <dbReference type="ARBA" id="ARBA00022679"/>
    </source>
</evidence>
<comment type="caution">
    <text evidence="16">The sequence shown here is derived from an EMBL/GenBank/DDBJ whole genome shotgun (WGS) entry which is preliminary data.</text>
</comment>
<accession>A0A7C4W261</accession>
<protein>
    <recommendedName>
        <fullName evidence="3">histidine kinase</fullName>
        <ecNumber evidence="3">2.7.13.3</ecNumber>
    </recommendedName>
</protein>
<evidence type="ECO:0000256" key="10">
    <source>
        <dbReference type="ARBA" id="ARBA00022840"/>
    </source>
</evidence>
<dbReference type="SMART" id="SM00387">
    <property type="entry name" value="HATPase_c"/>
    <property type="match status" value="1"/>
</dbReference>
<evidence type="ECO:0000259" key="15">
    <source>
        <dbReference type="PROSITE" id="PS50109"/>
    </source>
</evidence>
<name>A0A7C4W261_9BACT</name>
<evidence type="ECO:0000256" key="9">
    <source>
        <dbReference type="ARBA" id="ARBA00022777"/>
    </source>
</evidence>
<gene>
    <name evidence="16" type="ORF">ENS29_16255</name>
</gene>
<keyword evidence="10" id="KW-0067">ATP-binding</keyword>
<evidence type="ECO:0000256" key="3">
    <source>
        <dbReference type="ARBA" id="ARBA00012438"/>
    </source>
</evidence>
<dbReference type="CDD" id="cd00082">
    <property type="entry name" value="HisKA"/>
    <property type="match status" value="1"/>
</dbReference>
<keyword evidence="9 16" id="KW-0418">Kinase</keyword>
<keyword evidence="13 14" id="KW-0472">Membrane</keyword>
<dbReference type="Pfam" id="PF02743">
    <property type="entry name" value="dCache_1"/>
    <property type="match status" value="1"/>
</dbReference>
<keyword evidence="4" id="KW-1003">Cell membrane</keyword>
<evidence type="ECO:0000256" key="4">
    <source>
        <dbReference type="ARBA" id="ARBA00022475"/>
    </source>
</evidence>
<feature type="transmembrane region" description="Helical" evidence="14">
    <location>
        <begin position="278"/>
        <end position="300"/>
    </location>
</feature>
<evidence type="ECO:0000256" key="7">
    <source>
        <dbReference type="ARBA" id="ARBA00022692"/>
    </source>
</evidence>
<dbReference type="InterPro" id="IPR036890">
    <property type="entry name" value="HATPase_C_sf"/>
</dbReference>
<dbReference type="InterPro" id="IPR004358">
    <property type="entry name" value="Sig_transdc_His_kin-like_C"/>
</dbReference>
<keyword evidence="11 14" id="KW-1133">Transmembrane helix</keyword>
<evidence type="ECO:0000256" key="13">
    <source>
        <dbReference type="ARBA" id="ARBA00023136"/>
    </source>
</evidence>
<comment type="catalytic activity">
    <reaction evidence="1">
        <text>ATP + protein L-histidine = ADP + protein N-phospho-L-histidine.</text>
        <dbReference type="EC" id="2.7.13.3"/>
    </reaction>
</comment>
<dbReference type="SUPFAM" id="SSF47384">
    <property type="entry name" value="Homodimeric domain of signal transducing histidine kinase"/>
    <property type="match status" value="1"/>
</dbReference>
<dbReference type="EC" id="2.7.13.3" evidence="3"/>
<proteinExistence type="predicted"/>
<evidence type="ECO:0000256" key="12">
    <source>
        <dbReference type="ARBA" id="ARBA00023012"/>
    </source>
</evidence>
<dbReference type="GO" id="GO:0000155">
    <property type="term" value="F:phosphorelay sensor kinase activity"/>
    <property type="evidence" value="ECO:0007669"/>
    <property type="project" value="InterPro"/>
</dbReference>
<dbReference type="PROSITE" id="PS50109">
    <property type="entry name" value="HIS_KIN"/>
    <property type="match status" value="1"/>
</dbReference>
<dbReference type="InterPro" id="IPR003661">
    <property type="entry name" value="HisK_dim/P_dom"/>
</dbReference>
<dbReference type="Pfam" id="PF02518">
    <property type="entry name" value="HATPase_c"/>
    <property type="match status" value="1"/>
</dbReference>
<evidence type="ECO:0000256" key="11">
    <source>
        <dbReference type="ARBA" id="ARBA00022989"/>
    </source>
</evidence>
<evidence type="ECO:0000256" key="5">
    <source>
        <dbReference type="ARBA" id="ARBA00022553"/>
    </source>
</evidence>
<feature type="transmembrane region" description="Helical" evidence="14">
    <location>
        <begin position="13"/>
        <end position="34"/>
    </location>
</feature>
<evidence type="ECO:0000313" key="16">
    <source>
        <dbReference type="EMBL" id="HGU34378.1"/>
    </source>
</evidence>
<dbReference type="SUPFAM" id="SSF55874">
    <property type="entry name" value="ATPase domain of HSP90 chaperone/DNA topoisomerase II/histidine kinase"/>
    <property type="match status" value="1"/>
</dbReference>
<keyword evidence="5" id="KW-0597">Phosphoprotein</keyword>
<keyword evidence="6" id="KW-0808">Transferase</keyword>
<dbReference type="Gene3D" id="3.30.565.10">
    <property type="entry name" value="Histidine kinase-like ATPase, C-terminal domain"/>
    <property type="match status" value="1"/>
</dbReference>
<organism evidence="16">
    <name type="scientific">Desulfatirhabdium butyrativorans</name>
    <dbReference type="NCBI Taxonomy" id="340467"/>
    <lineage>
        <taxon>Bacteria</taxon>
        <taxon>Pseudomonadati</taxon>
        <taxon>Thermodesulfobacteriota</taxon>
        <taxon>Desulfobacteria</taxon>
        <taxon>Desulfobacterales</taxon>
        <taxon>Desulfatirhabdiaceae</taxon>
        <taxon>Desulfatirhabdium</taxon>
    </lineage>
</organism>
<dbReference type="PRINTS" id="PR00344">
    <property type="entry name" value="BCTRLSENSOR"/>
</dbReference>
<keyword evidence="8" id="KW-0547">Nucleotide-binding</keyword>
<dbReference type="SMART" id="SM00388">
    <property type="entry name" value="HisKA"/>
    <property type="match status" value="1"/>
</dbReference>
<dbReference type="InterPro" id="IPR036097">
    <property type="entry name" value="HisK_dim/P_sf"/>
</dbReference>
<dbReference type="AlphaFoldDB" id="A0A7C4W261"/>
<comment type="subcellular location">
    <subcellularLocation>
        <location evidence="2">Cell membrane</location>
        <topology evidence="2">Multi-pass membrane protein</topology>
    </subcellularLocation>
</comment>
<dbReference type="GO" id="GO:0005524">
    <property type="term" value="F:ATP binding"/>
    <property type="evidence" value="ECO:0007669"/>
    <property type="project" value="UniProtKB-KW"/>
</dbReference>
<dbReference type="CDD" id="cd18774">
    <property type="entry name" value="PDC2_HK_sensor"/>
    <property type="match status" value="1"/>
</dbReference>
<dbReference type="InterPro" id="IPR005467">
    <property type="entry name" value="His_kinase_dom"/>
</dbReference>
<reference evidence="16" key="1">
    <citation type="journal article" date="2020" name="mSystems">
        <title>Genome- and Community-Level Interaction Insights into Carbon Utilization and Element Cycling Functions of Hydrothermarchaeota in Hydrothermal Sediment.</title>
        <authorList>
            <person name="Zhou Z."/>
            <person name="Liu Y."/>
            <person name="Xu W."/>
            <person name="Pan J."/>
            <person name="Luo Z.H."/>
            <person name="Li M."/>
        </authorList>
    </citation>
    <scope>NUCLEOTIDE SEQUENCE [LARGE SCALE GENOMIC DNA]</scope>
    <source>
        <strain evidence="16">SpSt-477</strain>
    </source>
</reference>
<evidence type="ECO:0000256" key="1">
    <source>
        <dbReference type="ARBA" id="ARBA00000085"/>
    </source>
</evidence>
<dbReference type="InterPro" id="IPR003594">
    <property type="entry name" value="HATPase_dom"/>
</dbReference>
<dbReference type="EMBL" id="DSUH01000373">
    <property type="protein sequence ID" value="HGU34378.1"/>
    <property type="molecule type" value="Genomic_DNA"/>
</dbReference>
<evidence type="ECO:0000256" key="2">
    <source>
        <dbReference type="ARBA" id="ARBA00004651"/>
    </source>
</evidence>
<evidence type="ECO:0000256" key="14">
    <source>
        <dbReference type="SAM" id="Phobius"/>
    </source>
</evidence>
<keyword evidence="7 14" id="KW-0812">Transmembrane</keyword>
<feature type="domain" description="Histidine kinase" evidence="15">
    <location>
        <begin position="332"/>
        <end position="549"/>
    </location>
</feature>
<sequence>MQHPLYHGLKQKLIAITLAVSLTPLILLGFTLYVQFERMYRDKIIEQIRYRAQAQAEMLDLFLKKRVALLGIMVDTGSYTQLSDETHLARLFRVMNFRQGNFVDLGVIDYAGIQQAYIGPYALKGLNYEEQSWFNETMAKGVYISDVYMGFRKLPHFTISVRGQDHFQHWILRATIDLDVFASLVRSAQVGKTGDAFIVNAGGVFQTKPRFKGDILAPSGIRTDRFGSTTTVWEERSPDGKTIYYAGNWLKSTGWLFIVSQEAVEEMESLFSTQHMEIVVIVLGVVAIVLTTFWTTRVMIARLEENDQRMKEMNARLIQSDKLAAIGKMAAGVAHEINNPLAVILQKTGWMEDLLEEEEFKHSKNIEEFRQAIRKIEHHVERARKVVHGMLGYARKMEPRLEDVDINDTLVQTIGLLDNYAKNNSIAIETHFQPDLPITAGDQAQLQQVFLNLISNAIDAIGKDGKIDVTTMTKGERIFVEIRDNGPGIPQDRLNRIFDPFFTTKEGGKGTGLGLWVSYNIMEKMGGGISVQSQVGQGSVFTVEIPLQPPARK</sequence>
<dbReference type="PANTHER" id="PTHR43065:SF46">
    <property type="entry name" value="C4-DICARBOXYLATE TRANSPORT SENSOR PROTEIN DCTB"/>
    <property type="match status" value="1"/>
</dbReference>
<keyword evidence="12" id="KW-0902">Two-component regulatory system</keyword>